<dbReference type="Proteomes" id="UP001371456">
    <property type="component" value="Unassembled WGS sequence"/>
</dbReference>
<keyword evidence="2" id="KW-1185">Reference proteome</keyword>
<reference evidence="1 2" key="1">
    <citation type="submission" date="2024-02" db="EMBL/GenBank/DDBJ databases">
        <title>de novo genome assembly of Solanum bulbocastanum strain 11H21.</title>
        <authorList>
            <person name="Hosaka A.J."/>
        </authorList>
    </citation>
    <scope>NUCLEOTIDE SEQUENCE [LARGE SCALE GENOMIC DNA]</scope>
    <source>
        <tissue evidence="1">Young leaves</tissue>
    </source>
</reference>
<dbReference type="EMBL" id="JBANQN010000006">
    <property type="protein sequence ID" value="KAK6786600.1"/>
    <property type="molecule type" value="Genomic_DNA"/>
</dbReference>
<accession>A0AAN8TGC1</accession>
<gene>
    <name evidence="1" type="ORF">RDI58_015125</name>
</gene>
<organism evidence="1 2">
    <name type="scientific">Solanum bulbocastanum</name>
    <name type="common">Wild potato</name>
    <dbReference type="NCBI Taxonomy" id="147425"/>
    <lineage>
        <taxon>Eukaryota</taxon>
        <taxon>Viridiplantae</taxon>
        <taxon>Streptophyta</taxon>
        <taxon>Embryophyta</taxon>
        <taxon>Tracheophyta</taxon>
        <taxon>Spermatophyta</taxon>
        <taxon>Magnoliopsida</taxon>
        <taxon>eudicotyledons</taxon>
        <taxon>Gunneridae</taxon>
        <taxon>Pentapetalae</taxon>
        <taxon>asterids</taxon>
        <taxon>lamiids</taxon>
        <taxon>Solanales</taxon>
        <taxon>Solanaceae</taxon>
        <taxon>Solanoideae</taxon>
        <taxon>Solaneae</taxon>
        <taxon>Solanum</taxon>
    </lineage>
</organism>
<name>A0AAN8TGC1_SOLBU</name>
<evidence type="ECO:0000313" key="2">
    <source>
        <dbReference type="Proteomes" id="UP001371456"/>
    </source>
</evidence>
<proteinExistence type="predicted"/>
<dbReference type="AlphaFoldDB" id="A0AAN8TGC1"/>
<evidence type="ECO:0000313" key="1">
    <source>
        <dbReference type="EMBL" id="KAK6786600.1"/>
    </source>
</evidence>
<evidence type="ECO:0008006" key="3">
    <source>
        <dbReference type="Google" id="ProtNLM"/>
    </source>
</evidence>
<protein>
    <recommendedName>
        <fullName evidence="3">F-box domain-containing protein</fullName>
    </recommendedName>
</protein>
<sequence>MENGTFFKASYPSSRQSSLLLSCGQNSNVNFPRRKRICVTTTSENFEQRNHPSIEILLDKCLFEIFKYLPSGQERSVCACVFKRWLTLLSNIHKDEIVECNGIEGEGSLVRSLVGRKPQMLDLLLLLLEPQIVEV</sequence>
<comment type="caution">
    <text evidence="1">The sequence shown here is derived from an EMBL/GenBank/DDBJ whole genome shotgun (WGS) entry which is preliminary data.</text>
</comment>